<sequence>MVDWTTAQDWLAWSFSPSISAILLTLFLSLALPLSIHAYLYRQRASSVTPSFLLLGPTGAGKTSLQTLFERGNATPTHTSQSPATVTCALPRDVTAASSKYRSTNDPSAKTERKLHLIDTPGHGKLRHHAFSALTAPALSGLIFVVDSAALSSANGLTEAATYLHDLLLALQKRHTSAKTSKGPKTLNVLVAANKQDLFTALPAQLVRKNLEREITKVRDTRAKGLLDSGVGGDEDEEEREWLGEGGEGAFEFRQMEECGVEVQVVGGNVRAEGDEAPHVQNWWAWVAENM</sequence>
<reference evidence="1" key="1">
    <citation type="submission" date="2024-02" db="EMBL/GenBank/DDBJ databases">
        <title>Metagenome Assembled Genome of Zalaria obscura JY119.</title>
        <authorList>
            <person name="Vighnesh L."/>
            <person name="Jagadeeshwari U."/>
            <person name="Venkata Ramana C."/>
            <person name="Sasikala C."/>
        </authorList>
    </citation>
    <scope>NUCLEOTIDE SEQUENCE</scope>
    <source>
        <strain evidence="1">JY119</strain>
    </source>
</reference>
<accession>A0ACC3SF13</accession>
<organism evidence="1 2">
    <name type="scientific">Zalaria obscura</name>
    <dbReference type="NCBI Taxonomy" id="2024903"/>
    <lineage>
        <taxon>Eukaryota</taxon>
        <taxon>Fungi</taxon>
        <taxon>Dikarya</taxon>
        <taxon>Ascomycota</taxon>
        <taxon>Pezizomycotina</taxon>
        <taxon>Dothideomycetes</taxon>
        <taxon>Dothideomycetidae</taxon>
        <taxon>Dothideales</taxon>
        <taxon>Zalariaceae</taxon>
        <taxon>Zalaria</taxon>
    </lineage>
</organism>
<dbReference type="EMBL" id="JAMKPW020000016">
    <property type="protein sequence ID" value="KAK8210220.1"/>
    <property type="molecule type" value="Genomic_DNA"/>
</dbReference>
<keyword evidence="2" id="KW-1185">Reference proteome</keyword>
<evidence type="ECO:0000313" key="2">
    <source>
        <dbReference type="Proteomes" id="UP001320706"/>
    </source>
</evidence>
<proteinExistence type="predicted"/>
<protein>
    <submittedName>
        <fullName evidence="1">Uncharacterized protein</fullName>
    </submittedName>
</protein>
<comment type="caution">
    <text evidence="1">The sequence shown here is derived from an EMBL/GenBank/DDBJ whole genome shotgun (WGS) entry which is preliminary data.</text>
</comment>
<evidence type="ECO:0000313" key="1">
    <source>
        <dbReference type="EMBL" id="KAK8210220.1"/>
    </source>
</evidence>
<gene>
    <name evidence="1" type="ORF">M8818_003708</name>
</gene>
<dbReference type="Proteomes" id="UP001320706">
    <property type="component" value="Unassembled WGS sequence"/>
</dbReference>
<name>A0ACC3SF13_9PEZI</name>